<dbReference type="Pfam" id="PF13943">
    <property type="entry name" value="WPP"/>
    <property type="match status" value="1"/>
</dbReference>
<evidence type="ECO:0000256" key="4">
    <source>
        <dbReference type="ARBA" id="ARBA00023242"/>
    </source>
</evidence>
<gene>
    <name evidence="7" type="ORF">COCNU_05G002460</name>
</gene>
<organism evidence="7 8">
    <name type="scientific">Cocos nucifera</name>
    <name type="common">Coconut palm</name>
    <dbReference type="NCBI Taxonomy" id="13894"/>
    <lineage>
        <taxon>Eukaryota</taxon>
        <taxon>Viridiplantae</taxon>
        <taxon>Streptophyta</taxon>
        <taxon>Embryophyta</taxon>
        <taxon>Tracheophyta</taxon>
        <taxon>Spermatophyta</taxon>
        <taxon>Magnoliopsida</taxon>
        <taxon>Liliopsida</taxon>
        <taxon>Arecaceae</taxon>
        <taxon>Arecoideae</taxon>
        <taxon>Cocoseae</taxon>
        <taxon>Attaleinae</taxon>
        <taxon>Cocos</taxon>
    </lineage>
</organism>
<feature type="region of interest" description="Disordered" evidence="5">
    <location>
        <begin position="130"/>
        <end position="172"/>
    </location>
</feature>
<evidence type="ECO:0000313" key="8">
    <source>
        <dbReference type="Proteomes" id="UP000797356"/>
    </source>
</evidence>
<feature type="region of interest" description="Disordered" evidence="5">
    <location>
        <begin position="1"/>
        <end position="25"/>
    </location>
</feature>
<protein>
    <submittedName>
        <fullName evidence="7">MFP1 attachment factor 1</fullName>
    </submittedName>
</protein>
<name>A0A8K0I7N0_COCNU</name>
<dbReference type="PANTHER" id="PTHR34362">
    <property type="entry name" value="WPP DOMAIN-CONTAINING PROTEIN 1-RELATED"/>
    <property type="match status" value="1"/>
</dbReference>
<evidence type="ECO:0000259" key="6">
    <source>
        <dbReference type="Pfam" id="PF13943"/>
    </source>
</evidence>
<dbReference type="OrthoDB" id="1927559at2759"/>
<dbReference type="Gene3D" id="1.10.246.200">
    <property type="entry name" value="WPP domain"/>
    <property type="match status" value="1"/>
</dbReference>
<comment type="subcellular location">
    <subcellularLocation>
        <location evidence="2">Cytoplasm</location>
    </subcellularLocation>
    <subcellularLocation>
        <location evidence="1">Nucleus</location>
    </subcellularLocation>
</comment>
<dbReference type="GO" id="GO:0048527">
    <property type="term" value="P:lateral root development"/>
    <property type="evidence" value="ECO:0007669"/>
    <property type="project" value="InterPro"/>
</dbReference>
<dbReference type="EMBL" id="CM017876">
    <property type="protein sequence ID" value="KAG1342017.1"/>
    <property type="molecule type" value="Genomic_DNA"/>
</dbReference>
<dbReference type="GO" id="GO:0005634">
    <property type="term" value="C:nucleus"/>
    <property type="evidence" value="ECO:0007669"/>
    <property type="project" value="UniProtKB-SubCell"/>
</dbReference>
<sequence length="172" mass="17401">MAEEGEETKAEGGGEPSKAAEENAGEAKVAAGVGVFTPISLNIWPPTQRTREAVIQRLVQTLSTESVLSKRYGVLSASDASDAARRIEEEGFATASASIAGGSAASVDEGIAILEIYSKEISKRMLETVKEKASSASGSAPAASSPPSDGAEAVETAPPTAASGESSNFSPA</sequence>
<dbReference type="InterPro" id="IPR038214">
    <property type="entry name" value="WPP_sf"/>
</dbReference>
<dbReference type="InterPro" id="IPR044692">
    <property type="entry name" value="WPP1/2/3"/>
</dbReference>
<dbReference type="PANTHER" id="PTHR34362:SF1">
    <property type="entry name" value="WPP DOMAIN-CONTAINING PROTEIN 1-RELATED"/>
    <property type="match status" value="1"/>
</dbReference>
<dbReference type="GO" id="GO:0000278">
    <property type="term" value="P:mitotic cell cycle"/>
    <property type="evidence" value="ECO:0007669"/>
    <property type="project" value="InterPro"/>
</dbReference>
<feature type="compositionally biased region" description="Polar residues" evidence="5">
    <location>
        <begin position="163"/>
        <end position="172"/>
    </location>
</feature>
<evidence type="ECO:0000256" key="3">
    <source>
        <dbReference type="ARBA" id="ARBA00022490"/>
    </source>
</evidence>
<evidence type="ECO:0000256" key="1">
    <source>
        <dbReference type="ARBA" id="ARBA00004123"/>
    </source>
</evidence>
<dbReference type="Proteomes" id="UP000797356">
    <property type="component" value="Chromosome 5"/>
</dbReference>
<accession>A0A8K0I7N0</accession>
<reference evidence="7" key="1">
    <citation type="journal article" date="2017" name="Gigascience">
        <title>The genome draft of coconut (Cocos nucifera).</title>
        <authorList>
            <person name="Xiao Y."/>
            <person name="Xu P."/>
            <person name="Fan H."/>
            <person name="Baudouin L."/>
            <person name="Xia W."/>
            <person name="Bocs S."/>
            <person name="Xu J."/>
            <person name="Li Q."/>
            <person name="Guo A."/>
            <person name="Zhou L."/>
            <person name="Li J."/>
            <person name="Wu Y."/>
            <person name="Ma Z."/>
            <person name="Armero A."/>
            <person name="Issali A.E."/>
            <person name="Liu N."/>
            <person name="Peng M."/>
            <person name="Yang Y."/>
        </authorList>
    </citation>
    <scope>NUCLEOTIDE SEQUENCE</scope>
    <source>
        <tissue evidence="7">Spear leaf of Hainan Tall coconut</tissue>
    </source>
</reference>
<keyword evidence="4" id="KW-0539">Nucleus</keyword>
<keyword evidence="3" id="KW-0963">Cytoplasm</keyword>
<comment type="caution">
    <text evidence="7">The sequence shown here is derived from an EMBL/GenBank/DDBJ whole genome shotgun (WGS) entry which is preliminary data.</text>
</comment>
<proteinExistence type="predicted"/>
<feature type="domain" description="WPP" evidence="6">
    <location>
        <begin position="40"/>
        <end position="136"/>
    </location>
</feature>
<dbReference type="AlphaFoldDB" id="A0A8K0I7N0"/>
<evidence type="ECO:0000313" key="7">
    <source>
        <dbReference type="EMBL" id="KAG1342017.1"/>
    </source>
</evidence>
<dbReference type="GO" id="GO:0005737">
    <property type="term" value="C:cytoplasm"/>
    <property type="evidence" value="ECO:0007669"/>
    <property type="project" value="UniProtKB-SubCell"/>
</dbReference>
<evidence type="ECO:0000256" key="2">
    <source>
        <dbReference type="ARBA" id="ARBA00004496"/>
    </source>
</evidence>
<reference evidence="7" key="2">
    <citation type="submission" date="2019-07" db="EMBL/GenBank/DDBJ databases">
        <authorList>
            <person name="Yang Y."/>
            <person name="Bocs S."/>
            <person name="Baudouin L."/>
        </authorList>
    </citation>
    <scope>NUCLEOTIDE SEQUENCE</scope>
    <source>
        <tissue evidence="7">Spear leaf of Hainan Tall coconut</tissue>
    </source>
</reference>
<keyword evidence="8" id="KW-1185">Reference proteome</keyword>
<feature type="compositionally biased region" description="Low complexity" evidence="5">
    <location>
        <begin position="134"/>
        <end position="162"/>
    </location>
</feature>
<evidence type="ECO:0000256" key="5">
    <source>
        <dbReference type="SAM" id="MobiDB-lite"/>
    </source>
</evidence>
<dbReference type="InterPro" id="IPR025265">
    <property type="entry name" value="WPP_dom"/>
</dbReference>